<dbReference type="PANTHER" id="PTHR31973">
    <property type="entry name" value="POLYPROTEIN, PUTATIVE-RELATED"/>
    <property type="match status" value="1"/>
</dbReference>
<gene>
    <name evidence="2" type="ORF">Ahy_B01g055235</name>
</gene>
<dbReference type="AlphaFoldDB" id="A0A445AVL7"/>
<evidence type="ECO:0000313" key="2">
    <source>
        <dbReference type="EMBL" id="RYR30469.1"/>
    </source>
</evidence>
<reference evidence="2 3" key="1">
    <citation type="submission" date="2019-01" db="EMBL/GenBank/DDBJ databases">
        <title>Sequencing of cultivated peanut Arachis hypogaea provides insights into genome evolution and oil improvement.</title>
        <authorList>
            <person name="Chen X."/>
        </authorList>
    </citation>
    <scope>NUCLEOTIDE SEQUENCE [LARGE SCALE GENOMIC DNA]</scope>
    <source>
        <strain evidence="3">cv. Fuhuasheng</strain>
        <tissue evidence="2">Leaves</tissue>
    </source>
</reference>
<evidence type="ECO:0000256" key="1">
    <source>
        <dbReference type="SAM" id="MobiDB-lite"/>
    </source>
</evidence>
<dbReference type="Proteomes" id="UP000289738">
    <property type="component" value="Chromosome B01"/>
</dbReference>
<organism evidence="2 3">
    <name type="scientific">Arachis hypogaea</name>
    <name type="common">Peanut</name>
    <dbReference type="NCBI Taxonomy" id="3818"/>
    <lineage>
        <taxon>Eukaryota</taxon>
        <taxon>Viridiplantae</taxon>
        <taxon>Streptophyta</taxon>
        <taxon>Embryophyta</taxon>
        <taxon>Tracheophyta</taxon>
        <taxon>Spermatophyta</taxon>
        <taxon>Magnoliopsida</taxon>
        <taxon>eudicotyledons</taxon>
        <taxon>Gunneridae</taxon>
        <taxon>Pentapetalae</taxon>
        <taxon>rosids</taxon>
        <taxon>fabids</taxon>
        <taxon>Fabales</taxon>
        <taxon>Fabaceae</taxon>
        <taxon>Papilionoideae</taxon>
        <taxon>50 kb inversion clade</taxon>
        <taxon>dalbergioids sensu lato</taxon>
        <taxon>Dalbergieae</taxon>
        <taxon>Pterocarpus clade</taxon>
        <taxon>Arachis</taxon>
    </lineage>
</organism>
<evidence type="ECO:0008006" key="4">
    <source>
        <dbReference type="Google" id="ProtNLM"/>
    </source>
</evidence>
<proteinExistence type="predicted"/>
<dbReference type="EMBL" id="SDMP01000011">
    <property type="protein sequence ID" value="RYR30469.1"/>
    <property type="molecule type" value="Genomic_DNA"/>
</dbReference>
<dbReference type="PANTHER" id="PTHR31973:SF195">
    <property type="entry name" value="MUDR FAMILY TRANSPOSASE"/>
    <property type="match status" value="1"/>
</dbReference>
<name>A0A445AVL7_ARAHY</name>
<protein>
    <recommendedName>
        <fullName evidence="4">Transposase MuDR plant domain-containing protein</fullName>
    </recommendedName>
</protein>
<accession>A0A445AVL7</accession>
<comment type="caution">
    <text evidence="2">The sequence shown here is derived from an EMBL/GenBank/DDBJ whole genome shotgun (WGS) entry which is preliminary data.</text>
</comment>
<evidence type="ECO:0000313" key="3">
    <source>
        <dbReference type="Proteomes" id="UP000289738"/>
    </source>
</evidence>
<feature type="region of interest" description="Disordered" evidence="1">
    <location>
        <begin position="114"/>
        <end position="142"/>
    </location>
</feature>
<sequence length="351" mass="40048">MSRNPLLSIHYDGEIVYDEEGSIVFRSEQPIITYMTPKVNSLTTLKNLILHSVGKQEAKILGGGISSADTVNDSPLSRAVRRTIRRTTVDLNMPLESSQEGPNVEVRNVDLMDDGVESLNPDDGDDADEEPPEIPDDGDEEEEMNYYGDTQIALTQPVISRPYDRPDHFTRLNLDAMTFDWSFTQGGPQEDPSNEFEVGQQFKNKKEVMLAVKQYNIRRATKYKIIESDQLSRKQEKWEVRRYTGPHTCMQTSMGQDYRRLDSKVIAQHIFTIVKADPTISIRVLQGGVENHFGYKVSYRKRVLTRIYGDWEEPYASGILPINCMMYPLVYLNKRSSVASCSSSPQTMLWN</sequence>
<keyword evidence="3" id="KW-1185">Reference proteome</keyword>